<feature type="region of interest" description="Disordered" evidence="1">
    <location>
        <begin position="1"/>
        <end position="45"/>
    </location>
</feature>
<name>A0A8S3FR09_9BILA</name>
<evidence type="ECO:0000256" key="1">
    <source>
        <dbReference type="SAM" id="MobiDB-lite"/>
    </source>
</evidence>
<comment type="caution">
    <text evidence="2">The sequence shown here is derived from an EMBL/GenBank/DDBJ whole genome shotgun (WGS) entry which is preliminary data.</text>
</comment>
<sequence>MREMRLRHEADEKASERHIQIEQETEEERNTRLDSEAISRRTRRQ</sequence>
<dbReference type="EMBL" id="CAJOBI010270267">
    <property type="protein sequence ID" value="CAF5136196.1"/>
    <property type="molecule type" value="Genomic_DNA"/>
</dbReference>
<reference evidence="2" key="1">
    <citation type="submission" date="2021-02" db="EMBL/GenBank/DDBJ databases">
        <authorList>
            <person name="Nowell W R."/>
        </authorList>
    </citation>
    <scope>NUCLEOTIDE SEQUENCE</scope>
</reference>
<dbReference type="Proteomes" id="UP000676336">
    <property type="component" value="Unassembled WGS sequence"/>
</dbReference>
<accession>A0A8S3FR09</accession>
<evidence type="ECO:0000313" key="2">
    <source>
        <dbReference type="EMBL" id="CAF5136196.1"/>
    </source>
</evidence>
<proteinExistence type="predicted"/>
<organism evidence="2 3">
    <name type="scientific">Rotaria magnacalcarata</name>
    <dbReference type="NCBI Taxonomy" id="392030"/>
    <lineage>
        <taxon>Eukaryota</taxon>
        <taxon>Metazoa</taxon>
        <taxon>Spiralia</taxon>
        <taxon>Gnathifera</taxon>
        <taxon>Rotifera</taxon>
        <taxon>Eurotatoria</taxon>
        <taxon>Bdelloidea</taxon>
        <taxon>Philodinida</taxon>
        <taxon>Philodinidae</taxon>
        <taxon>Rotaria</taxon>
    </lineage>
</organism>
<evidence type="ECO:0000313" key="3">
    <source>
        <dbReference type="Proteomes" id="UP000676336"/>
    </source>
</evidence>
<protein>
    <submittedName>
        <fullName evidence="2">Uncharacterized protein</fullName>
    </submittedName>
</protein>
<gene>
    <name evidence="2" type="ORF">SMN809_LOCUS63195</name>
</gene>
<feature type="compositionally biased region" description="Basic and acidic residues" evidence="1">
    <location>
        <begin position="28"/>
        <end position="39"/>
    </location>
</feature>
<feature type="compositionally biased region" description="Basic and acidic residues" evidence="1">
    <location>
        <begin position="1"/>
        <end position="21"/>
    </location>
</feature>
<feature type="non-terminal residue" evidence="2">
    <location>
        <position position="45"/>
    </location>
</feature>
<dbReference type="AlphaFoldDB" id="A0A8S3FR09"/>